<dbReference type="InterPro" id="IPR026881">
    <property type="entry name" value="WYL_dom"/>
</dbReference>
<evidence type="ECO:0000259" key="1">
    <source>
        <dbReference type="Pfam" id="PF13280"/>
    </source>
</evidence>
<dbReference type="AlphaFoldDB" id="A0A1G4G3E9"/>
<dbReference type="Pfam" id="PF25583">
    <property type="entry name" value="WCX"/>
    <property type="match status" value="1"/>
</dbReference>
<evidence type="ECO:0000259" key="2">
    <source>
        <dbReference type="Pfam" id="PF25583"/>
    </source>
</evidence>
<dbReference type="PROSITE" id="PS52050">
    <property type="entry name" value="WYL"/>
    <property type="match status" value="1"/>
</dbReference>
<dbReference type="RefSeq" id="WP_071135815.1">
    <property type="nucleotide sequence ID" value="NZ_LT608328.1"/>
</dbReference>
<dbReference type="KEGG" id="pmuc:ING2E5A_0224"/>
<keyword evidence="4" id="KW-1185">Reference proteome</keyword>
<organism evidence="3 4">
    <name type="scientific">Petrimonas mucosa</name>
    <dbReference type="NCBI Taxonomy" id="1642646"/>
    <lineage>
        <taxon>Bacteria</taxon>
        <taxon>Pseudomonadati</taxon>
        <taxon>Bacteroidota</taxon>
        <taxon>Bacteroidia</taxon>
        <taxon>Bacteroidales</taxon>
        <taxon>Dysgonomonadaceae</taxon>
        <taxon>Petrimonas</taxon>
    </lineage>
</organism>
<accession>A0A1G4G3E9</accession>
<gene>
    <name evidence="3" type="ORF">ING2E5A_0224</name>
</gene>
<dbReference type="STRING" id="1642646.ING2E5A_0224"/>
<feature type="domain" description="WYL" evidence="1">
    <location>
        <begin position="130"/>
        <end position="197"/>
    </location>
</feature>
<dbReference type="InterPro" id="IPR051534">
    <property type="entry name" value="CBASS_pafABC_assoc_protein"/>
</dbReference>
<proteinExistence type="predicted"/>
<evidence type="ECO:0000313" key="3">
    <source>
        <dbReference type="EMBL" id="SCM55303.1"/>
    </source>
</evidence>
<dbReference type="Proteomes" id="UP000178485">
    <property type="component" value="Chromosome i"/>
</dbReference>
<evidence type="ECO:0000313" key="4">
    <source>
        <dbReference type="Proteomes" id="UP000178485"/>
    </source>
</evidence>
<sequence>MTIKRKNSKESTSNLFNRYVWLIDLIYRKKNITFEEINEQWQRSSLNYAYDDLPLRTFHNHRKAIEQMFDINIECDKRNGYSYYIENSEDMEMGGVRSWLLNTFAINNLINESHKLKHRILFEKIPRGQEYLTTIIEAMRDNFSLMITYKAFWQDNPATFEIRPYFIRVFKQRWYLIAFNPFREKIQTYALDRIRDMSITENKFTLPADVDFESYYDDCFGIITDNNISTEKLLIKVGNYQAAYIKALPLHGSQKVVKSDADYTLFEYFIKPTYDIRQEILSHGDDVEVLQPEWFREEIAAIVRKQEEIYKNE</sequence>
<name>A0A1G4G3E9_9BACT</name>
<dbReference type="PANTHER" id="PTHR34580:SF9">
    <property type="entry name" value="SLL5097 PROTEIN"/>
    <property type="match status" value="1"/>
</dbReference>
<feature type="domain" description="WCX" evidence="2">
    <location>
        <begin position="232"/>
        <end position="305"/>
    </location>
</feature>
<reference evidence="3 4" key="1">
    <citation type="submission" date="2016-08" db="EMBL/GenBank/DDBJ databases">
        <authorList>
            <person name="Seilhamer J.J."/>
        </authorList>
    </citation>
    <scope>NUCLEOTIDE SEQUENCE [LARGE SCALE GENOMIC DNA]</scope>
    <source>
        <strain evidence="3">ING2-E5A</strain>
    </source>
</reference>
<dbReference type="InterPro" id="IPR057727">
    <property type="entry name" value="WCX_dom"/>
</dbReference>
<dbReference type="Pfam" id="PF13280">
    <property type="entry name" value="WYL"/>
    <property type="match status" value="1"/>
</dbReference>
<dbReference type="EMBL" id="LT608328">
    <property type="protein sequence ID" value="SCM55303.1"/>
    <property type="molecule type" value="Genomic_DNA"/>
</dbReference>
<dbReference type="PANTHER" id="PTHR34580">
    <property type="match status" value="1"/>
</dbReference>
<protein>
    <submittedName>
        <fullName evidence="3">Uncharacterized protein</fullName>
    </submittedName>
</protein>